<gene>
    <name evidence="2" type="ORF">ACFQDO_01580</name>
</gene>
<dbReference type="NCBIfam" id="TIGR00254">
    <property type="entry name" value="GGDEF"/>
    <property type="match status" value="1"/>
</dbReference>
<proteinExistence type="predicted"/>
<dbReference type="InterPro" id="IPR029787">
    <property type="entry name" value="Nucleotide_cyclase"/>
</dbReference>
<name>A0ABW1J970_9ACTN</name>
<dbReference type="InterPro" id="IPR000160">
    <property type="entry name" value="GGDEF_dom"/>
</dbReference>
<dbReference type="EC" id="2.7.7.65" evidence="2"/>
<dbReference type="PROSITE" id="PS50887">
    <property type="entry name" value="GGDEF"/>
    <property type="match status" value="1"/>
</dbReference>
<evidence type="ECO:0000259" key="1">
    <source>
        <dbReference type="PROSITE" id="PS50887"/>
    </source>
</evidence>
<dbReference type="Pfam" id="PF00990">
    <property type="entry name" value="GGDEF"/>
    <property type="match status" value="1"/>
</dbReference>
<dbReference type="Gene3D" id="3.30.70.270">
    <property type="match status" value="1"/>
</dbReference>
<dbReference type="PANTHER" id="PTHR45138">
    <property type="entry name" value="REGULATORY COMPONENTS OF SENSORY TRANSDUCTION SYSTEM"/>
    <property type="match status" value="1"/>
</dbReference>
<dbReference type="SUPFAM" id="SSF48452">
    <property type="entry name" value="TPR-like"/>
    <property type="match status" value="1"/>
</dbReference>
<reference evidence="3" key="1">
    <citation type="journal article" date="2019" name="Int. J. Syst. Evol. Microbiol.">
        <title>The Global Catalogue of Microorganisms (GCM) 10K type strain sequencing project: providing services to taxonomists for standard genome sequencing and annotation.</title>
        <authorList>
            <consortium name="The Broad Institute Genomics Platform"/>
            <consortium name="The Broad Institute Genome Sequencing Center for Infectious Disease"/>
            <person name="Wu L."/>
            <person name="Ma J."/>
        </authorList>
    </citation>
    <scope>NUCLEOTIDE SEQUENCE [LARGE SCALE GENOMIC DNA]</scope>
    <source>
        <strain evidence="3">KACC 14249</strain>
    </source>
</reference>
<dbReference type="Proteomes" id="UP001596189">
    <property type="component" value="Unassembled WGS sequence"/>
</dbReference>
<dbReference type="InterPro" id="IPR011990">
    <property type="entry name" value="TPR-like_helical_dom_sf"/>
</dbReference>
<dbReference type="InterPro" id="IPR043128">
    <property type="entry name" value="Rev_trsase/Diguanyl_cyclase"/>
</dbReference>
<dbReference type="Pfam" id="PF13374">
    <property type="entry name" value="TPR_10"/>
    <property type="match status" value="1"/>
</dbReference>
<dbReference type="CDD" id="cd01949">
    <property type="entry name" value="GGDEF"/>
    <property type="match status" value="1"/>
</dbReference>
<evidence type="ECO:0000313" key="3">
    <source>
        <dbReference type="Proteomes" id="UP001596189"/>
    </source>
</evidence>
<dbReference type="EMBL" id="JBHSRD010000002">
    <property type="protein sequence ID" value="MFC6005806.1"/>
    <property type="molecule type" value="Genomic_DNA"/>
</dbReference>
<protein>
    <submittedName>
        <fullName evidence="2">Diguanylate cyclase</fullName>
        <ecNumber evidence="2">2.7.7.65</ecNumber>
    </submittedName>
</protein>
<dbReference type="Gene3D" id="1.25.40.10">
    <property type="entry name" value="Tetratricopeptide repeat domain"/>
    <property type="match status" value="1"/>
</dbReference>
<accession>A0ABW1J970</accession>
<dbReference type="RefSeq" id="WP_345716681.1">
    <property type="nucleotide sequence ID" value="NZ_BAABFP010000005.1"/>
</dbReference>
<feature type="domain" description="GGDEF" evidence="1">
    <location>
        <begin position="377"/>
        <end position="512"/>
    </location>
</feature>
<evidence type="ECO:0000313" key="2">
    <source>
        <dbReference type="EMBL" id="MFC6005806.1"/>
    </source>
</evidence>
<comment type="caution">
    <text evidence="2">The sequence shown here is derived from an EMBL/GenBank/DDBJ whole genome shotgun (WGS) entry which is preliminary data.</text>
</comment>
<sequence>MPRSDEPAWIRELETRLGKAEAPAAVDAAAWLAQAGPDADPVLVRRMRLITALADSRTGRVGDGAAAIRDIREWAVEHREPYLQARTERILGTLLRVAGETSVSLEHAVASVELLSDDVWPEIRADHLVGLADALSVNGSVDGAVQRYQEALVLLQGGTTLGQRLMALNNLAYTLYEAGRFDEAAAIAQEIRDVNAANGLELTLHAVDSIASIYLALGRDADAAVLFESVDLTASAPPEDIATVQLTRSIVLRKRGDLDGARADLDACRQYCLDHGVGSVHVQALRERAELSAAMGQFEAAFTQYKDFHEQSLTQQQVEREARARMMQAIFETEEARRESARFREMSYRDALTQLYNRRYVDEHLTPLLDLGVVSDQPVAVAFVDLDHFKSVNDTYSHEVGDEVLRRLAGILERGVYGVHDGFAARMGGEEFLLVLPGQAADVAATVLERARLSVEQADWAAVAPGLHVTVSIGCATTVDDAHDRLTLLARADERLYEAKRSGRNRVVGVPATAKSGAEVG</sequence>
<keyword evidence="2" id="KW-0808">Transferase</keyword>
<dbReference type="PANTHER" id="PTHR45138:SF9">
    <property type="entry name" value="DIGUANYLATE CYCLASE DGCM-RELATED"/>
    <property type="match status" value="1"/>
</dbReference>
<organism evidence="2 3">
    <name type="scientific">Angustibacter luteus</name>
    <dbReference type="NCBI Taxonomy" id="658456"/>
    <lineage>
        <taxon>Bacteria</taxon>
        <taxon>Bacillati</taxon>
        <taxon>Actinomycetota</taxon>
        <taxon>Actinomycetes</taxon>
        <taxon>Kineosporiales</taxon>
        <taxon>Kineosporiaceae</taxon>
    </lineage>
</organism>
<keyword evidence="3" id="KW-1185">Reference proteome</keyword>
<dbReference type="GO" id="GO:0052621">
    <property type="term" value="F:diguanylate cyclase activity"/>
    <property type="evidence" value="ECO:0007669"/>
    <property type="project" value="UniProtKB-EC"/>
</dbReference>
<dbReference type="InterPro" id="IPR050469">
    <property type="entry name" value="Diguanylate_Cyclase"/>
</dbReference>
<keyword evidence="2" id="KW-0548">Nucleotidyltransferase</keyword>
<dbReference type="SUPFAM" id="SSF55073">
    <property type="entry name" value="Nucleotide cyclase"/>
    <property type="match status" value="1"/>
</dbReference>
<dbReference type="SMART" id="SM00267">
    <property type="entry name" value="GGDEF"/>
    <property type="match status" value="1"/>
</dbReference>